<dbReference type="AlphaFoldDB" id="A0A1N7Q3F2"/>
<dbReference type="Pfam" id="PF08443">
    <property type="entry name" value="RimK"/>
    <property type="match status" value="1"/>
</dbReference>
<dbReference type="GO" id="GO:0005524">
    <property type="term" value="F:ATP binding"/>
    <property type="evidence" value="ECO:0007669"/>
    <property type="project" value="UniProtKB-UniRule"/>
</dbReference>
<dbReference type="Gene3D" id="3.30.470.20">
    <property type="entry name" value="ATP-grasp fold, B domain"/>
    <property type="match status" value="1"/>
</dbReference>
<dbReference type="Proteomes" id="UP000185639">
    <property type="component" value="Unassembled WGS sequence"/>
</dbReference>
<dbReference type="EMBL" id="FTOH01000013">
    <property type="protein sequence ID" value="SIT17127.1"/>
    <property type="molecule type" value="Genomic_DNA"/>
</dbReference>
<organism evidence="4 5">
    <name type="scientific">Thalassolituus maritimus</name>
    <dbReference type="NCBI Taxonomy" id="484498"/>
    <lineage>
        <taxon>Bacteria</taxon>
        <taxon>Pseudomonadati</taxon>
        <taxon>Pseudomonadota</taxon>
        <taxon>Gammaproteobacteria</taxon>
        <taxon>Oceanospirillales</taxon>
        <taxon>Oceanospirillaceae</taxon>
        <taxon>Thalassolituus</taxon>
    </lineage>
</organism>
<gene>
    <name evidence="4" type="ORF">SAMN05421686_1136</name>
</gene>
<dbReference type="InterPro" id="IPR013651">
    <property type="entry name" value="ATP-grasp_RimK-type"/>
</dbReference>
<dbReference type="GO" id="GO:0046872">
    <property type="term" value="F:metal ion binding"/>
    <property type="evidence" value="ECO:0007669"/>
    <property type="project" value="InterPro"/>
</dbReference>
<dbReference type="GO" id="GO:0009432">
    <property type="term" value="P:SOS response"/>
    <property type="evidence" value="ECO:0007669"/>
    <property type="project" value="TreeGrafter"/>
</dbReference>
<dbReference type="Gene3D" id="3.30.1490.20">
    <property type="entry name" value="ATP-grasp fold, A domain"/>
    <property type="match status" value="1"/>
</dbReference>
<dbReference type="PANTHER" id="PTHR21621:SF0">
    <property type="entry name" value="BETA-CITRYLGLUTAMATE SYNTHASE B-RELATED"/>
    <property type="match status" value="1"/>
</dbReference>
<dbReference type="GO" id="GO:0018169">
    <property type="term" value="F:ribosomal S6-glutamic acid ligase activity"/>
    <property type="evidence" value="ECO:0007669"/>
    <property type="project" value="TreeGrafter"/>
</dbReference>
<keyword evidence="1" id="KW-0464">Manganese</keyword>
<evidence type="ECO:0000256" key="1">
    <source>
        <dbReference type="ARBA" id="ARBA00023211"/>
    </source>
</evidence>
<keyword evidence="2" id="KW-0547">Nucleotide-binding</keyword>
<evidence type="ECO:0000313" key="4">
    <source>
        <dbReference type="EMBL" id="SIT17127.1"/>
    </source>
</evidence>
<dbReference type="InterPro" id="IPR011761">
    <property type="entry name" value="ATP-grasp"/>
</dbReference>
<dbReference type="PROSITE" id="PS50975">
    <property type="entry name" value="ATP_GRASP"/>
    <property type="match status" value="1"/>
</dbReference>
<name>A0A1N7Q3F2_9GAMM</name>
<keyword evidence="2" id="KW-0067">ATP-binding</keyword>
<dbReference type="OrthoDB" id="5484636at2"/>
<dbReference type="PANTHER" id="PTHR21621">
    <property type="entry name" value="RIBOSOMAL PROTEIN S6 MODIFICATION PROTEIN"/>
    <property type="match status" value="1"/>
</dbReference>
<accession>A0A1N7Q3F2</accession>
<keyword evidence="5" id="KW-1185">Reference proteome</keyword>
<feature type="domain" description="ATP-grasp" evidence="3">
    <location>
        <begin position="96"/>
        <end position="282"/>
    </location>
</feature>
<sequence>MNSHGRSRLIIISDEPEEDLTEQLVAAAHAHELEPIIIEPALFDHVEPPVLNHGDLLYRVAITHESCVIEQQLVHPGVATCYCDALGAFLIWDNQTLFLARNGIETPRTFHAMTTDREELKRRVAALGGLPVIFKVPGKSLGVGVVRVDNWPTFYSVADALESAHGQYVHLMACVEPAEHWRMLVVNGEIAAAYQNIPQEGDFRTCVDEDKKECFTTPAPESAKKLAIDACAVLGLEFGGVDVLVHASGREYVLEVNFPCYFAHPKHSINLDVADHLVRHLKQKGQRLKEQLAG</sequence>
<dbReference type="InterPro" id="IPR013815">
    <property type="entry name" value="ATP_grasp_subdomain_1"/>
</dbReference>
<dbReference type="STRING" id="484498.SAMN05421686_1136"/>
<proteinExistence type="predicted"/>
<evidence type="ECO:0000313" key="5">
    <source>
        <dbReference type="Proteomes" id="UP000185639"/>
    </source>
</evidence>
<evidence type="ECO:0000259" key="3">
    <source>
        <dbReference type="PROSITE" id="PS50975"/>
    </source>
</evidence>
<dbReference type="SUPFAM" id="SSF56059">
    <property type="entry name" value="Glutathione synthetase ATP-binding domain-like"/>
    <property type="match status" value="1"/>
</dbReference>
<reference evidence="5" key="1">
    <citation type="submission" date="2017-01" db="EMBL/GenBank/DDBJ databases">
        <authorList>
            <person name="Varghese N."/>
            <person name="Submissions S."/>
        </authorList>
    </citation>
    <scope>NUCLEOTIDE SEQUENCE [LARGE SCALE GENOMIC DNA]</scope>
    <source>
        <strain evidence="5">DSM 24913</strain>
    </source>
</reference>
<evidence type="ECO:0000256" key="2">
    <source>
        <dbReference type="PROSITE-ProRule" id="PRU00409"/>
    </source>
</evidence>
<dbReference type="RefSeq" id="WP_076517854.1">
    <property type="nucleotide sequence ID" value="NZ_FTOH01000013.1"/>
</dbReference>
<protein>
    <submittedName>
        <fullName evidence="4">RimK-like ATP-grasp domain-containing protein</fullName>
    </submittedName>
</protein>
<dbReference type="GO" id="GO:0005737">
    <property type="term" value="C:cytoplasm"/>
    <property type="evidence" value="ECO:0007669"/>
    <property type="project" value="TreeGrafter"/>
</dbReference>